<feature type="transmembrane region" description="Helical" evidence="2">
    <location>
        <begin position="212"/>
        <end position="233"/>
    </location>
</feature>
<accession>A0A2T3A720</accession>
<feature type="transmembrane region" description="Helical" evidence="2">
    <location>
        <begin position="47"/>
        <end position="65"/>
    </location>
</feature>
<dbReference type="AlphaFoldDB" id="A0A2T3A720"/>
<dbReference type="STRING" id="2025994.A0A2T3A720"/>
<keyword evidence="2" id="KW-0812">Transmembrane</keyword>
<feature type="transmembrane region" description="Helical" evidence="2">
    <location>
        <begin position="98"/>
        <end position="118"/>
    </location>
</feature>
<feature type="transmembrane region" description="Helical" evidence="2">
    <location>
        <begin position="72"/>
        <end position="92"/>
    </location>
</feature>
<dbReference type="InParanoid" id="A0A2T3A720"/>
<feature type="transmembrane region" description="Helical" evidence="2">
    <location>
        <begin position="271"/>
        <end position="291"/>
    </location>
</feature>
<feature type="transmembrane region" description="Helical" evidence="2">
    <location>
        <begin position="130"/>
        <end position="149"/>
    </location>
</feature>
<proteinExistence type="predicted"/>
<dbReference type="Proteomes" id="UP000241462">
    <property type="component" value="Unassembled WGS sequence"/>
</dbReference>
<organism evidence="3 4">
    <name type="scientific">Coniella lustricola</name>
    <dbReference type="NCBI Taxonomy" id="2025994"/>
    <lineage>
        <taxon>Eukaryota</taxon>
        <taxon>Fungi</taxon>
        <taxon>Dikarya</taxon>
        <taxon>Ascomycota</taxon>
        <taxon>Pezizomycotina</taxon>
        <taxon>Sordariomycetes</taxon>
        <taxon>Sordariomycetidae</taxon>
        <taxon>Diaporthales</taxon>
        <taxon>Schizoparmaceae</taxon>
        <taxon>Coniella</taxon>
    </lineage>
</organism>
<evidence type="ECO:0000256" key="2">
    <source>
        <dbReference type="SAM" id="Phobius"/>
    </source>
</evidence>
<keyword evidence="4" id="KW-1185">Reference proteome</keyword>
<feature type="compositionally biased region" description="Acidic residues" evidence="1">
    <location>
        <begin position="377"/>
        <end position="386"/>
    </location>
</feature>
<feature type="region of interest" description="Disordered" evidence="1">
    <location>
        <begin position="356"/>
        <end position="400"/>
    </location>
</feature>
<feature type="compositionally biased region" description="Polar residues" evidence="1">
    <location>
        <begin position="511"/>
        <end position="526"/>
    </location>
</feature>
<feature type="transmembrane region" description="Helical" evidence="2">
    <location>
        <begin position="311"/>
        <end position="332"/>
    </location>
</feature>
<feature type="compositionally biased region" description="Basic and acidic residues" evidence="1">
    <location>
        <begin position="387"/>
        <end position="399"/>
    </location>
</feature>
<feature type="region of interest" description="Disordered" evidence="1">
    <location>
        <begin position="572"/>
        <end position="618"/>
    </location>
</feature>
<evidence type="ECO:0000313" key="4">
    <source>
        <dbReference type="Proteomes" id="UP000241462"/>
    </source>
</evidence>
<feature type="region of interest" description="Disordered" evidence="1">
    <location>
        <begin position="503"/>
        <end position="526"/>
    </location>
</feature>
<keyword evidence="2" id="KW-1133">Transmembrane helix</keyword>
<feature type="compositionally biased region" description="Polar residues" evidence="1">
    <location>
        <begin position="603"/>
        <end position="612"/>
    </location>
</feature>
<evidence type="ECO:0000256" key="1">
    <source>
        <dbReference type="SAM" id="MobiDB-lite"/>
    </source>
</evidence>
<name>A0A2T3A720_9PEZI</name>
<protein>
    <submittedName>
        <fullName evidence="3">Uncharacterized protein</fullName>
    </submittedName>
</protein>
<sequence>MPTLPLHTASITPRLLDSLVTANASTGTIQAVCAWPVSGQYGPGTRILYYVLVAACVFGRGSEWLRGACLAAALLLPAVAALHGIVLAAVHVDTAVDMDIYGAFQLCAIGILAGPATVKMSKTYFNTPGRNLIFLWTGLVLSGLLSLTIESFRTNSRSCPASGFANGLDSDFCGFSPCDQVNGPFSPLRGGSQNNIYIIQAPHALTFGTMTLLAAACCIYAILQMVSMWNTILKLNWKKRFGEKEDNDLDLPGPDALSTKTMRNVNDMIRFYLQMIEIPLFSAAVMAILIVGEMNFFSPSVVYMSEPMASVGQWAPIVGTGLAAMGSLYALLAAGEAEGSEKGSLQVAPGCCTCSHHHQSGNGSVKSSLRPPTPDGKEEDEGEYEAETQHVEDRSESRTARRLTIDTVALSHQSSRLRHIRTVETTADVDLQTWTTAGTVDSGNRRKVARTFKWFGDVLGTPAPETYDDSDFQDGLAADFPTIPGEETRNPALAEIMKAYNPRRDMDGHVTPNNIPRPSRSRAGSCNGSIVSGLGIEGVSEAASVDSEAVAGPSRPPEQMLKKRRSTLDVPKPVYFGSRLHRQSSLSSDTAADMTVDADETPQGPTSPTITVSPDLEM</sequence>
<dbReference type="EMBL" id="KZ678449">
    <property type="protein sequence ID" value="PSR84072.1"/>
    <property type="molecule type" value="Genomic_DNA"/>
</dbReference>
<reference evidence="3 4" key="1">
    <citation type="journal article" date="2018" name="Mycol. Prog.">
        <title>Coniella lustricola, a new species from submerged detritus.</title>
        <authorList>
            <person name="Raudabaugh D.B."/>
            <person name="Iturriaga T."/>
            <person name="Carver A."/>
            <person name="Mondo S."/>
            <person name="Pangilinan J."/>
            <person name="Lipzen A."/>
            <person name="He G."/>
            <person name="Amirebrahimi M."/>
            <person name="Grigoriev I.V."/>
            <person name="Miller A.N."/>
        </authorList>
    </citation>
    <scope>NUCLEOTIDE SEQUENCE [LARGE SCALE GENOMIC DNA]</scope>
    <source>
        <strain evidence="3 4">B22-T-1</strain>
    </source>
</reference>
<evidence type="ECO:0000313" key="3">
    <source>
        <dbReference type="EMBL" id="PSR84072.1"/>
    </source>
</evidence>
<dbReference type="OrthoDB" id="3021074at2759"/>
<gene>
    <name evidence="3" type="ORF">BD289DRAFT_461078</name>
</gene>
<keyword evidence="2" id="KW-0472">Membrane</keyword>